<keyword evidence="5" id="KW-1185">Reference proteome</keyword>
<evidence type="ECO:0000313" key="5">
    <source>
        <dbReference type="Proteomes" id="UP001321477"/>
    </source>
</evidence>
<proteinExistence type="predicted"/>
<evidence type="ECO:0000313" key="4">
    <source>
        <dbReference type="EMBL" id="BDZ54992.1"/>
    </source>
</evidence>
<dbReference type="Proteomes" id="UP001321477">
    <property type="component" value="Chromosome"/>
</dbReference>
<reference evidence="5" key="1">
    <citation type="journal article" date="2019" name="Int. J. Syst. Evol. Microbiol.">
        <title>The Global Catalogue of Microorganisms (GCM) 10K type strain sequencing project: providing services to taxonomists for standard genome sequencing and annotation.</title>
        <authorList>
            <consortium name="The Broad Institute Genomics Platform"/>
            <consortium name="The Broad Institute Genome Sequencing Center for Infectious Disease"/>
            <person name="Wu L."/>
            <person name="Ma J."/>
        </authorList>
    </citation>
    <scope>NUCLEOTIDE SEQUENCE [LARGE SCALE GENOMIC DNA]</scope>
    <source>
        <strain evidence="5">NBRC 109019</strain>
    </source>
</reference>
<protein>
    <recommendedName>
        <fullName evidence="3">Lipoprotein LpqB N-terminal domain-containing protein</fullName>
    </recommendedName>
</protein>
<feature type="domain" description="Lipoprotein LpqB N-terminal" evidence="3">
    <location>
        <begin position="55"/>
        <end position="164"/>
    </location>
</feature>
<keyword evidence="2" id="KW-1133">Transmembrane helix</keyword>
<evidence type="ECO:0000256" key="1">
    <source>
        <dbReference type="SAM" id="MobiDB-lite"/>
    </source>
</evidence>
<dbReference type="InterPro" id="IPR032710">
    <property type="entry name" value="NTF2-like_dom_sf"/>
</dbReference>
<gene>
    <name evidence="4" type="ORF">GCM10025870_20650</name>
</gene>
<feature type="transmembrane region" description="Helical" evidence="2">
    <location>
        <begin position="29"/>
        <end position="49"/>
    </location>
</feature>
<sequence length="171" mass="18448">MRRIPRVGGRERHDAYMDDSARTGPDRTLLVILGVLVALVVIALIVVFARGGPDPRDPASPEGVVQRYAQAVIDGDEDAAMDLLTPDAVDACVRVPQTMADRTRVTLAETVERDDTADVDVIIATSYGDEPFGGSEYEEQGTFELERVDGLWLIGTAPWPLAVCDPVAAGR</sequence>
<evidence type="ECO:0000259" key="3">
    <source>
        <dbReference type="Pfam" id="PF25976"/>
    </source>
</evidence>
<evidence type="ECO:0000256" key="2">
    <source>
        <dbReference type="SAM" id="Phobius"/>
    </source>
</evidence>
<organism evidence="4 5">
    <name type="scientific">Agromyces marinus</name>
    <dbReference type="NCBI Taxonomy" id="1389020"/>
    <lineage>
        <taxon>Bacteria</taxon>
        <taxon>Bacillati</taxon>
        <taxon>Actinomycetota</taxon>
        <taxon>Actinomycetes</taxon>
        <taxon>Micrococcales</taxon>
        <taxon>Microbacteriaceae</taxon>
        <taxon>Agromyces</taxon>
    </lineage>
</organism>
<dbReference type="EMBL" id="AP027734">
    <property type="protein sequence ID" value="BDZ54992.1"/>
    <property type="molecule type" value="Genomic_DNA"/>
</dbReference>
<feature type="region of interest" description="Disordered" evidence="1">
    <location>
        <begin position="1"/>
        <end position="20"/>
    </location>
</feature>
<accession>A0ABM8H2L3</accession>
<dbReference type="InterPro" id="IPR059026">
    <property type="entry name" value="LpqB_N"/>
</dbReference>
<feature type="compositionally biased region" description="Basic and acidic residues" evidence="1">
    <location>
        <begin position="8"/>
        <end position="20"/>
    </location>
</feature>
<keyword evidence="2" id="KW-0472">Membrane</keyword>
<name>A0ABM8H2L3_9MICO</name>
<keyword evidence="2" id="KW-0812">Transmembrane</keyword>
<dbReference type="SUPFAM" id="SSF54427">
    <property type="entry name" value="NTF2-like"/>
    <property type="match status" value="1"/>
</dbReference>
<dbReference type="Pfam" id="PF25976">
    <property type="entry name" value="LpqB_N"/>
    <property type="match status" value="1"/>
</dbReference>